<keyword evidence="2" id="KW-1185">Reference proteome</keyword>
<dbReference type="NCBIfam" id="TIGR01484">
    <property type="entry name" value="HAD-SF-IIB"/>
    <property type="match status" value="1"/>
</dbReference>
<reference evidence="1 2" key="1">
    <citation type="submission" date="2009-12" db="EMBL/GenBank/DDBJ databases">
        <authorList>
            <person name="Lefebure T."/>
            <person name="Cornejo O.E."/>
            <person name="Pavinski Bitar P.D."/>
            <person name="Lang P."/>
            <person name="Stanhope M.J."/>
        </authorList>
    </citation>
    <scope>NUCLEOTIDE SEQUENCE [LARGE SCALE GENOMIC DNA]</scope>
    <source>
        <strain evidence="1 2">FA-1</strain>
    </source>
</reference>
<dbReference type="InterPro" id="IPR023214">
    <property type="entry name" value="HAD_sf"/>
</dbReference>
<gene>
    <name evidence="1" type="ORF">SRA_05646</name>
</gene>
<dbReference type="PANTHER" id="PTHR10000">
    <property type="entry name" value="PHOSPHOSERINE PHOSPHATASE"/>
    <property type="match status" value="1"/>
</dbReference>
<dbReference type="Gene3D" id="3.40.50.1000">
    <property type="entry name" value="HAD superfamily/HAD-like"/>
    <property type="match status" value="1"/>
</dbReference>
<accession>A0ABN0GUP9</accession>
<dbReference type="InterPro" id="IPR036412">
    <property type="entry name" value="HAD-like_sf"/>
</dbReference>
<name>A0ABN0GUP9_STRRT</name>
<evidence type="ECO:0000313" key="1">
    <source>
        <dbReference type="EMBL" id="EJN93997.1"/>
    </source>
</evidence>
<dbReference type="SUPFAM" id="SSF56784">
    <property type="entry name" value="HAD-like"/>
    <property type="match status" value="1"/>
</dbReference>
<dbReference type="Proteomes" id="UP000007815">
    <property type="component" value="Unassembled WGS sequence"/>
</dbReference>
<sequence length="256" mass="29518">MQFVFDIDGTICFDRFQIDERIKTILHEAPSYGHQICFASARSYRDCIDVLGQELSRKTVIGLNGGLAYKAGKLILEKPMNHQAFALALQFCHRYQLPYFVDDDFNYAHHLGQFIPFIHSVDPLKLAKKVRVEELKHPIKMVIFFGDHSEKIAEISHQLAKLRQLDITFHEDESCLYLNPKEVTKSSTIQELFDHDFVAFGNDRNDIAMFQAAFYSVQVGDFADLTPFADTQVKLEKDYHRQVADKIAATFEKFKS</sequence>
<comment type="caution">
    <text evidence="1">The sequence shown here is derived from an EMBL/GenBank/DDBJ whole genome shotgun (WGS) entry which is preliminary data.</text>
</comment>
<evidence type="ECO:0000313" key="2">
    <source>
        <dbReference type="Proteomes" id="UP000007815"/>
    </source>
</evidence>
<dbReference type="EMBL" id="AJTZ01000005">
    <property type="protein sequence ID" value="EJN93997.1"/>
    <property type="molecule type" value="Genomic_DNA"/>
</dbReference>
<dbReference type="Gene3D" id="3.30.1240.10">
    <property type="match status" value="1"/>
</dbReference>
<dbReference type="PANTHER" id="PTHR10000:SF53">
    <property type="entry name" value="5-AMINO-6-(5-PHOSPHO-D-RIBITYLAMINO)URACIL PHOSPHATASE YBJI-RELATED"/>
    <property type="match status" value="1"/>
</dbReference>
<dbReference type="Pfam" id="PF08282">
    <property type="entry name" value="Hydrolase_3"/>
    <property type="match status" value="1"/>
</dbReference>
<proteinExistence type="predicted"/>
<dbReference type="InterPro" id="IPR006379">
    <property type="entry name" value="HAD-SF_hydro_IIB"/>
</dbReference>
<protein>
    <recommendedName>
        <fullName evidence="3">Hydrolase</fullName>
    </recommendedName>
</protein>
<organism evidence="1 2">
    <name type="scientific">Streptococcus ratti FA-1 = DSM 20564</name>
    <dbReference type="NCBI Taxonomy" id="699248"/>
    <lineage>
        <taxon>Bacteria</taxon>
        <taxon>Bacillati</taxon>
        <taxon>Bacillota</taxon>
        <taxon>Bacilli</taxon>
        <taxon>Lactobacillales</taxon>
        <taxon>Streptococcaceae</taxon>
        <taxon>Streptococcus</taxon>
    </lineage>
</organism>
<dbReference type="RefSeq" id="WP_003088505.1">
    <property type="nucleotide sequence ID" value="NZ_AJTZ01000005.1"/>
</dbReference>
<evidence type="ECO:0008006" key="3">
    <source>
        <dbReference type="Google" id="ProtNLM"/>
    </source>
</evidence>